<evidence type="ECO:0000313" key="3">
    <source>
        <dbReference type="Proteomes" id="UP000543804"/>
    </source>
</evidence>
<organism evidence="2 3">
    <name type="scientific">Selenomonas bovis</name>
    <dbReference type="NCBI Taxonomy" id="416586"/>
    <lineage>
        <taxon>Bacteria</taxon>
        <taxon>Bacillati</taxon>
        <taxon>Bacillota</taxon>
        <taxon>Negativicutes</taxon>
        <taxon>Selenomonadales</taxon>
        <taxon>Selenomonadaceae</taxon>
        <taxon>Selenomonas</taxon>
    </lineage>
</organism>
<reference evidence="2 3" key="1">
    <citation type="submission" date="2020-04" db="EMBL/GenBank/DDBJ databases">
        <authorList>
            <person name="Hitch T.C.A."/>
            <person name="Wylensek D."/>
            <person name="Clavel T."/>
        </authorList>
    </citation>
    <scope>NUCLEOTIDE SEQUENCE [LARGE SCALE GENOMIC DNA]</scope>
    <source>
        <strain evidence="2 3">PG-130-P53-12</strain>
    </source>
</reference>
<dbReference type="SUPFAM" id="SSF47336">
    <property type="entry name" value="ACP-like"/>
    <property type="match status" value="1"/>
</dbReference>
<dbReference type="EMBL" id="JABAFA010000095">
    <property type="protein sequence ID" value="NMD99927.1"/>
    <property type="molecule type" value="Genomic_DNA"/>
</dbReference>
<dbReference type="InterPro" id="IPR036736">
    <property type="entry name" value="ACP-like_sf"/>
</dbReference>
<dbReference type="PROSITE" id="PS50075">
    <property type="entry name" value="CARRIER"/>
    <property type="match status" value="1"/>
</dbReference>
<evidence type="ECO:0000313" key="2">
    <source>
        <dbReference type="EMBL" id="NMD99927.1"/>
    </source>
</evidence>
<feature type="domain" description="Carrier" evidence="1">
    <location>
        <begin position="1"/>
        <end position="73"/>
    </location>
</feature>
<dbReference type="RefSeq" id="WP_170078109.1">
    <property type="nucleotide sequence ID" value="NZ_JABAFA010000095.1"/>
</dbReference>
<dbReference type="Proteomes" id="UP000543804">
    <property type="component" value="Unassembled WGS sequence"/>
</dbReference>
<comment type="caution">
    <text evidence="2">The sequence shown here is derived from an EMBL/GenBank/DDBJ whole genome shotgun (WGS) entry which is preliminary data.</text>
</comment>
<evidence type="ECO:0000259" key="1">
    <source>
        <dbReference type="PROSITE" id="PS50075"/>
    </source>
</evidence>
<protein>
    <submittedName>
        <fullName evidence="2">Acyl carrier protein</fullName>
    </submittedName>
</protein>
<accession>A0A848BFG5</accession>
<name>A0A848BFG5_9FIRM</name>
<dbReference type="InterPro" id="IPR009081">
    <property type="entry name" value="PP-bd_ACP"/>
</dbReference>
<keyword evidence="3" id="KW-1185">Reference proteome</keyword>
<proteinExistence type="predicted"/>
<sequence>MKKIIELLQDVNKDADFTKSDDFISDGLLDSMDLQMLAVAIEDEYGVKVAGTDLVPMNFASIEAIKDLLRSHGVEGDL</sequence>
<dbReference type="Pfam" id="PF00550">
    <property type="entry name" value="PP-binding"/>
    <property type="match status" value="1"/>
</dbReference>
<dbReference type="Gene3D" id="1.10.1200.10">
    <property type="entry name" value="ACP-like"/>
    <property type="match status" value="1"/>
</dbReference>
<dbReference type="AlphaFoldDB" id="A0A848BFG5"/>
<gene>
    <name evidence="2" type="ORF">HF878_10795</name>
</gene>